<sequence length="283" mass="33208">MIKNFDRYFEKNDGLETDYMKILYYDLDKDFQGTYNSYQYTRLCTITSGSKHIQVNNGQEFNYAQSDFIILPPHASVHMKIPEKTIAVVYELSDKLLEDTLKKVEIKHELDVDMTSDFVKKNLLIPQVNTHIERIKQYALSDDPNKHFLIDLCSQELAYNLINQYHLTFNDRKKQEPVEYTIQCLKTNLNDPDLTVKEIAFSLNMSPSNLILIFRRATGMTPKAYHNRLKLNKAKELLLHKNVSEVCYDLGFESLSYFIKLFKSHFGITPKQYSMKILQGKYQ</sequence>
<evidence type="ECO:0000313" key="6">
    <source>
        <dbReference type="Proteomes" id="UP000614200"/>
    </source>
</evidence>
<dbReference type="SUPFAM" id="SSF46689">
    <property type="entry name" value="Homeodomain-like"/>
    <property type="match status" value="2"/>
</dbReference>
<keyword evidence="6" id="KW-1185">Reference proteome</keyword>
<proteinExistence type="predicted"/>
<evidence type="ECO:0000313" key="5">
    <source>
        <dbReference type="EMBL" id="MBF4692908.1"/>
    </source>
</evidence>
<keyword evidence="2" id="KW-0238">DNA-binding</keyword>
<dbReference type="RefSeq" id="WP_194701150.1">
    <property type="nucleotide sequence ID" value="NZ_JADKNH010000004.1"/>
</dbReference>
<protein>
    <submittedName>
        <fullName evidence="5">Helix-turn-helix transcriptional regulator</fullName>
    </submittedName>
</protein>
<feature type="domain" description="HTH araC/xylS-type" evidence="4">
    <location>
        <begin position="179"/>
        <end position="276"/>
    </location>
</feature>
<organism evidence="5 6">
    <name type="scientific">Fusibacter ferrireducens</name>
    <dbReference type="NCBI Taxonomy" id="2785058"/>
    <lineage>
        <taxon>Bacteria</taxon>
        <taxon>Bacillati</taxon>
        <taxon>Bacillota</taxon>
        <taxon>Clostridia</taxon>
        <taxon>Eubacteriales</taxon>
        <taxon>Eubacteriales Family XII. Incertae Sedis</taxon>
        <taxon>Fusibacter</taxon>
    </lineage>
</organism>
<dbReference type="PROSITE" id="PS00041">
    <property type="entry name" value="HTH_ARAC_FAMILY_1"/>
    <property type="match status" value="1"/>
</dbReference>
<gene>
    <name evidence="5" type="ORF">ISU02_07240</name>
</gene>
<dbReference type="SMART" id="SM00342">
    <property type="entry name" value="HTH_ARAC"/>
    <property type="match status" value="1"/>
</dbReference>
<name>A0ABR9ZR36_9FIRM</name>
<dbReference type="InterPro" id="IPR009057">
    <property type="entry name" value="Homeodomain-like_sf"/>
</dbReference>
<dbReference type="PANTHER" id="PTHR43280">
    <property type="entry name" value="ARAC-FAMILY TRANSCRIPTIONAL REGULATOR"/>
    <property type="match status" value="1"/>
</dbReference>
<comment type="caution">
    <text evidence="5">The sequence shown here is derived from an EMBL/GenBank/DDBJ whole genome shotgun (WGS) entry which is preliminary data.</text>
</comment>
<accession>A0ABR9ZR36</accession>
<dbReference type="PRINTS" id="PR00032">
    <property type="entry name" value="HTHARAC"/>
</dbReference>
<evidence type="ECO:0000256" key="2">
    <source>
        <dbReference type="ARBA" id="ARBA00023125"/>
    </source>
</evidence>
<dbReference type="Proteomes" id="UP000614200">
    <property type="component" value="Unassembled WGS sequence"/>
</dbReference>
<dbReference type="InterPro" id="IPR018060">
    <property type="entry name" value="HTH_AraC"/>
</dbReference>
<keyword evidence="1" id="KW-0805">Transcription regulation</keyword>
<evidence type="ECO:0000256" key="3">
    <source>
        <dbReference type="ARBA" id="ARBA00023163"/>
    </source>
</evidence>
<dbReference type="InterPro" id="IPR018062">
    <property type="entry name" value="HTH_AraC-typ_CS"/>
</dbReference>
<dbReference type="Gene3D" id="1.10.10.60">
    <property type="entry name" value="Homeodomain-like"/>
    <property type="match status" value="2"/>
</dbReference>
<dbReference type="Pfam" id="PF12833">
    <property type="entry name" value="HTH_18"/>
    <property type="match status" value="1"/>
</dbReference>
<evidence type="ECO:0000259" key="4">
    <source>
        <dbReference type="PROSITE" id="PS01124"/>
    </source>
</evidence>
<dbReference type="PANTHER" id="PTHR43280:SF28">
    <property type="entry name" value="HTH-TYPE TRANSCRIPTIONAL ACTIVATOR RHAS"/>
    <property type="match status" value="1"/>
</dbReference>
<reference evidence="5 6" key="1">
    <citation type="submission" date="2020-11" db="EMBL/GenBank/DDBJ databases">
        <title>Fusibacter basophilias sp. nov.</title>
        <authorList>
            <person name="Qiu D."/>
        </authorList>
    </citation>
    <scope>NUCLEOTIDE SEQUENCE [LARGE SCALE GENOMIC DNA]</scope>
    <source>
        <strain evidence="5 6">Q10-2</strain>
    </source>
</reference>
<dbReference type="PROSITE" id="PS01124">
    <property type="entry name" value="HTH_ARAC_FAMILY_2"/>
    <property type="match status" value="1"/>
</dbReference>
<evidence type="ECO:0000256" key="1">
    <source>
        <dbReference type="ARBA" id="ARBA00023015"/>
    </source>
</evidence>
<keyword evidence="3" id="KW-0804">Transcription</keyword>
<dbReference type="EMBL" id="JADKNH010000004">
    <property type="protein sequence ID" value="MBF4692908.1"/>
    <property type="molecule type" value="Genomic_DNA"/>
</dbReference>
<dbReference type="InterPro" id="IPR020449">
    <property type="entry name" value="Tscrpt_reg_AraC-type_HTH"/>
</dbReference>